<keyword evidence="3" id="KW-1185">Reference proteome</keyword>
<dbReference type="InterPro" id="IPR027417">
    <property type="entry name" value="P-loop_NTPase"/>
</dbReference>
<dbReference type="EMBL" id="CP118157">
    <property type="protein sequence ID" value="WOF22587.1"/>
    <property type="molecule type" value="Genomic_DNA"/>
</dbReference>
<dbReference type="InterPro" id="IPR002543">
    <property type="entry name" value="FtsK_dom"/>
</dbReference>
<sequence>MSRPGTFGVDESGRDVVWDHFAAMHSVIQGATRSGKSVLAYAVLADAARDPRIRVVGVDPSGLLLAPHRRGDDDALIHLGTADPEAACQVVERLVRMMDKRIRILLERGLDSVPKYVHRRAFPLFLIVFEELPAILSWLDGEDQGRKPGEKFAPRMRLAMGRLLRESAKAGMRVSPVLIQRAEVANLPERAQYARRVSMRVDNRASVELLMELATPEDVDRIMGLRLGQGVIHEAGEPLRYFRADYLEYADYRAAVLAARAGDPRREVVSDGAA</sequence>
<dbReference type="Gene3D" id="3.40.50.300">
    <property type="entry name" value="P-loop containing nucleotide triphosphate hydrolases"/>
    <property type="match status" value="1"/>
</dbReference>
<organism evidence="2 3">
    <name type="scientific">Microbacterium betulae</name>
    <dbReference type="NCBI Taxonomy" id="2981139"/>
    <lineage>
        <taxon>Bacteria</taxon>
        <taxon>Bacillati</taxon>
        <taxon>Actinomycetota</taxon>
        <taxon>Actinomycetes</taxon>
        <taxon>Micrococcales</taxon>
        <taxon>Microbacteriaceae</taxon>
        <taxon>Microbacterium</taxon>
    </lineage>
</organism>
<dbReference type="AlphaFoldDB" id="A0AA97I5Z7"/>
<dbReference type="Proteomes" id="UP001305498">
    <property type="component" value="Chromosome"/>
</dbReference>
<reference evidence="2 3" key="1">
    <citation type="submission" date="2023-02" db="EMBL/GenBank/DDBJ databases">
        <title>Microbacterium betulae sp. nov., isolated from birch wood.</title>
        <authorList>
            <person name="Pasciak M."/>
            <person name="Pawlik K.J."/>
            <person name="Martynowski D."/>
            <person name="Laczmanski L."/>
            <person name="Ciekot J."/>
            <person name="Szponar B."/>
            <person name="Wojcik-Fatla A."/>
            <person name="Mackiewicz B."/>
            <person name="Farian E."/>
            <person name="Cholewa G."/>
            <person name="Cholewa A."/>
            <person name="Dutkiewicz J."/>
        </authorList>
    </citation>
    <scope>NUCLEOTIDE SEQUENCE [LARGE SCALE GENOMIC DNA]</scope>
    <source>
        <strain evidence="2 3">AB</strain>
    </source>
</reference>
<gene>
    <name evidence="2" type="ORF">N8K70_14485</name>
</gene>
<evidence type="ECO:0000313" key="2">
    <source>
        <dbReference type="EMBL" id="WOF22587.1"/>
    </source>
</evidence>
<evidence type="ECO:0000313" key="3">
    <source>
        <dbReference type="Proteomes" id="UP001305498"/>
    </source>
</evidence>
<dbReference type="KEGG" id="mbet:N8K70_14485"/>
<dbReference type="SUPFAM" id="SSF52540">
    <property type="entry name" value="P-loop containing nucleoside triphosphate hydrolases"/>
    <property type="match status" value="1"/>
</dbReference>
<proteinExistence type="predicted"/>
<dbReference type="GO" id="GO:0005524">
    <property type="term" value="F:ATP binding"/>
    <property type="evidence" value="ECO:0007669"/>
    <property type="project" value="InterPro"/>
</dbReference>
<protein>
    <submittedName>
        <fullName evidence="2">FtsK/SpoIIIE domain-containing protein</fullName>
    </submittedName>
</protein>
<evidence type="ECO:0000259" key="1">
    <source>
        <dbReference type="Pfam" id="PF01580"/>
    </source>
</evidence>
<accession>A0AA97I5Z7</accession>
<dbReference type="Pfam" id="PF01580">
    <property type="entry name" value="FtsK_SpoIIIE"/>
    <property type="match status" value="1"/>
</dbReference>
<feature type="domain" description="FtsK" evidence="1">
    <location>
        <begin position="4"/>
        <end position="116"/>
    </location>
</feature>
<dbReference type="GO" id="GO:0003677">
    <property type="term" value="F:DNA binding"/>
    <property type="evidence" value="ECO:0007669"/>
    <property type="project" value="InterPro"/>
</dbReference>
<name>A0AA97I5Z7_9MICO</name>
<dbReference type="RefSeq" id="WP_317139058.1">
    <property type="nucleotide sequence ID" value="NZ_CP118157.1"/>
</dbReference>